<reference evidence="1" key="1">
    <citation type="journal article" date="2020" name="Stud. Mycol.">
        <title>101 Dothideomycetes genomes: a test case for predicting lifestyles and emergence of pathogens.</title>
        <authorList>
            <person name="Haridas S."/>
            <person name="Albert R."/>
            <person name="Binder M."/>
            <person name="Bloem J."/>
            <person name="Labutti K."/>
            <person name="Salamov A."/>
            <person name="Andreopoulos B."/>
            <person name="Baker S."/>
            <person name="Barry K."/>
            <person name="Bills G."/>
            <person name="Bluhm B."/>
            <person name="Cannon C."/>
            <person name="Castanera R."/>
            <person name="Culley D."/>
            <person name="Daum C."/>
            <person name="Ezra D."/>
            <person name="Gonzalez J."/>
            <person name="Henrissat B."/>
            <person name="Kuo A."/>
            <person name="Liang C."/>
            <person name="Lipzen A."/>
            <person name="Lutzoni F."/>
            <person name="Magnuson J."/>
            <person name="Mondo S."/>
            <person name="Nolan M."/>
            <person name="Ohm R."/>
            <person name="Pangilinan J."/>
            <person name="Park H.-J."/>
            <person name="Ramirez L."/>
            <person name="Alfaro M."/>
            <person name="Sun H."/>
            <person name="Tritt A."/>
            <person name="Yoshinaga Y."/>
            <person name="Zwiers L.-H."/>
            <person name="Turgeon B."/>
            <person name="Goodwin S."/>
            <person name="Spatafora J."/>
            <person name="Crous P."/>
            <person name="Grigoriev I."/>
        </authorList>
    </citation>
    <scope>NUCLEOTIDE SEQUENCE</scope>
    <source>
        <strain evidence="1">CBS 675.92</strain>
    </source>
</reference>
<name>A0A6A5UF08_9PLEO</name>
<accession>A0A6A5UF08</accession>
<dbReference type="OrthoDB" id="5226619at2759"/>
<protein>
    <recommendedName>
        <fullName evidence="3">Cell death in tomato 1</fullName>
    </recommendedName>
</protein>
<evidence type="ECO:0000313" key="1">
    <source>
        <dbReference type="EMBL" id="KAF1962900.1"/>
    </source>
</evidence>
<proteinExistence type="predicted"/>
<sequence>MTILTASASSRLAQTSAFTTIRRRYNSVSFRRSKVFAKMQFGTLTTAIALACTAVAAPAAVPRQNTLQPFSLTAASIGTPSGRPGAYPWSEFRASISDPNTLSLGTSPDDNSEVTAGPSSGLNCFAKYLGSEGPWGRSWPCDNDNKQEGWWTMEIAQGTLDGQPNGYDVTFTHVADKQYLGSRYHKEWEGKVTLRVGDTLAGSCGGSGVCGWALKNGPLSIQQTEVA</sequence>
<dbReference type="Proteomes" id="UP000800035">
    <property type="component" value="Unassembled WGS sequence"/>
</dbReference>
<gene>
    <name evidence="1" type="ORF">CC80DRAFT_487342</name>
</gene>
<evidence type="ECO:0000313" key="2">
    <source>
        <dbReference type="Proteomes" id="UP000800035"/>
    </source>
</evidence>
<evidence type="ECO:0008006" key="3">
    <source>
        <dbReference type="Google" id="ProtNLM"/>
    </source>
</evidence>
<dbReference type="EMBL" id="ML976978">
    <property type="protein sequence ID" value="KAF1962900.1"/>
    <property type="molecule type" value="Genomic_DNA"/>
</dbReference>
<dbReference type="AlphaFoldDB" id="A0A6A5UF08"/>
<organism evidence="1 2">
    <name type="scientific">Byssothecium circinans</name>
    <dbReference type="NCBI Taxonomy" id="147558"/>
    <lineage>
        <taxon>Eukaryota</taxon>
        <taxon>Fungi</taxon>
        <taxon>Dikarya</taxon>
        <taxon>Ascomycota</taxon>
        <taxon>Pezizomycotina</taxon>
        <taxon>Dothideomycetes</taxon>
        <taxon>Pleosporomycetidae</taxon>
        <taxon>Pleosporales</taxon>
        <taxon>Massarineae</taxon>
        <taxon>Massarinaceae</taxon>
        <taxon>Byssothecium</taxon>
    </lineage>
</organism>
<keyword evidence="2" id="KW-1185">Reference proteome</keyword>